<dbReference type="GO" id="GO:0070830">
    <property type="term" value="P:bicellular tight junction assembly"/>
    <property type="evidence" value="ECO:0007669"/>
    <property type="project" value="TreeGrafter"/>
</dbReference>
<organism evidence="2 3">
    <name type="scientific">Nesidiocoris tenuis</name>
    <dbReference type="NCBI Taxonomy" id="355587"/>
    <lineage>
        <taxon>Eukaryota</taxon>
        <taxon>Metazoa</taxon>
        <taxon>Ecdysozoa</taxon>
        <taxon>Arthropoda</taxon>
        <taxon>Hexapoda</taxon>
        <taxon>Insecta</taxon>
        <taxon>Pterygota</taxon>
        <taxon>Neoptera</taxon>
        <taxon>Paraneoptera</taxon>
        <taxon>Hemiptera</taxon>
        <taxon>Heteroptera</taxon>
        <taxon>Panheteroptera</taxon>
        <taxon>Cimicomorpha</taxon>
        <taxon>Miridae</taxon>
        <taxon>Dicyphina</taxon>
        <taxon>Nesidiocoris</taxon>
    </lineage>
</organism>
<sequence length="191" mass="22472">MEDISEVDAVGLGCSLERFNEWQEVYDIIDNLEPNDGQHEAKISNYEKDYYRFRFIVDQYKEQPHLLDPYLEEIVSKIIKIATASDVSDDKMHQAFKYFRLVTNVRGFKLILQYLPHARISDRESGWKRFGPLYAVAAILKHGKRLDLLPYAGKILKTVMSMDWKKEPYRLARLFAVKIIQRVGEYYANDN</sequence>
<protein>
    <submittedName>
        <fullName evidence="2">Uncharacterized protein</fullName>
    </submittedName>
</protein>
<dbReference type="Proteomes" id="UP000479000">
    <property type="component" value="Unassembled WGS sequence"/>
</dbReference>
<dbReference type="PANTHER" id="PTHR12658">
    <property type="entry name" value="BETA-TUBULIN COFACTOR D"/>
    <property type="match status" value="1"/>
</dbReference>
<dbReference type="PANTHER" id="PTHR12658:SF0">
    <property type="entry name" value="TUBULIN-SPECIFIC CHAPERONE D"/>
    <property type="match status" value="1"/>
</dbReference>
<dbReference type="OrthoDB" id="10253476at2759"/>
<evidence type="ECO:0000313" key="3">
    <source>
        <dbReference type="Proteomes" id="UP000479000"/>
    </source>
</evidence>
<dbReference type="GO" id="GO:0007021">
    <property type="term" value="P:tubulin complex assembly"/>
    <property type="evidence" value="ECO:0007669"/>
    <property type="project" value="InterPro"/>
</dbReference>
<evidence type="ECO:0000313" key="2">
    <source>
        <dbReference type="EMBL" id="CAA9997336.1"/>
    </source>
</evidence>
<reference evidence="2 3" key="1">
    <citation type="submission" date="2020-02" db="EMBL/GenBank/DDBJ databases">
        <authorList>
            <person name="Ferguson B K."/>
        </authorList>
    </citation>
    <scope>NUCLEOTIDE SEQUENCE [LARGE SCALE GENOMIC DNA]</scope>
</reference>
<dbReference type="AlphaFoldDB" id="A0A6H5G3Q6"/>
<dbReference type="GO" id="GO:0007023">
    <property type="term" value="P:post-chaperonin tubulin folding pathway"/>
    <property type="evidence" value="ECO:0007669"/>
    <property type="project" value="InterPro"/>
</dbReference>
<gene>
    <name evidence="1" type="ORF">NTEN_LOCUS1981</name>
    <name evidence="2" type="ORF">NTEN_LOCUS3643</name>
</gene>
<dbReference type="GO" id="GO:0005096">
    <property type="term" value="F:GTPase activator activity"/>
    <property type="evidence" value="ECO:0007669"/>
    <property type="project" value="InterPro"/>
</dbReference>
<dbReference type="GO" id="GO:0016328">
    <property type="term" value="C:lateral plasma membrane"/>
    <property type="evidence" value="ECO:0007669"/>
    <property type="project" value="TreeGrafter"/>
</dbReference>
<keyword evidence="3" id="KW-1185">Reference proteome</keyword>
<dbReference type="GO" id="GO:0000226">
    <property type="term" value="P:microtubule cytoskeleton organization"/>
    <property type="evidence" value="ECO:0007669"/>
    <property type="project" value="TreeGrafter"/>
</dbReference>
<dbReference type="EMBL" id="CADCXU010003182">
    <property type="protein sequence ID" value="CAA9995190.1"/>
    <property type="molecule type" value="Genomic_DNA"/>
</dbReference>
<proteinExistence type="predicted"/>
<accession>A0A6H5G3Q6</accession>
<dbReference type="GO" id="GO:0034333">
    <property type="term" value="P:adherens junction assembly"/>
    <property type="evidence" value="ECO:0007669"/>
    <property type="project" value="TreeGrafter"/>
</dbReference>
<dbReference type="EMBL" id="CADCXU010005706">
    <property type="protein sequence ID" value="CAA9997336.1"/>
    <property type="molecule type" value="Genomic_DNA"/>
</dbReference>
<evidence type="ECO:0000313" key="1">
    <source>
        <dbReference type="EMBL" id="CAA9995190.1"/>
    </source>
</evidence>
<name>A0A6H5G3Q6_9HEMI</name>
<dbReference type="Pfam" id="PF23579">
    <property type="entry name" value="ARM_TBCD"/>
    <property type="match status" value="1"/>
</dbReference>
<dbReference type="GO" id="GO:0048487">
    <property type="term" value="F:beta-tubulin binding"/>
    <property type="evidence" value="ECO:0007669"/>
    <property type="project" value="InterPro"/>
</dbReference>
<dbReference type="InterPro" id="IPR033162">
    <property type="entry name" value="TBCD"/>
</dbReference>